<evidence type="ECO:0000313" key="2">
    <source>
        <dbReference type="Proteomes" id="UP001054837"/>
    </source>
</evidence>
<dbReference type="EMBL" id="BPLQ01004074">
    <property type="protein sequence ID" value="GIY05404.1"/>
    <property type="molecule type" value="Genomic_DNA"/>
</dbReference>
<reference evidence="1 2" key="1">
    <citation type="submission" date="2021-06" db="EMBL/GenBank/DDBJ databases">
        <title>Caerostris darwini draft genome.</title>
        <authorList>
            <person name="Kono N."/>
            <person name="Arakawa K."/>
        </authorList>
    </citation>
    <scope>NUCLEOTIDE SEQUENCE [LARGE SCALE GENOMIC DNA]</scope>
</reference>
<keyword evidence="2" id="KW-1185">Reference proteome</keyword>
<dbReference type="Proteomes" id="UP001054837">
    <property type="component" value="Unassembled WGS sequence"/>
</dbReference>
<gene>
    <name evidence="1" type="ORF">CDAR_462901</name>
</gene>
<evidence type="ECO:0000313" key="1">
    <source>
        <dbReference type="EMBL" id="GIY05404.1"/>
    </source>
</evidence>
<accession>A0AAV4Q7P6</accession>
<protein>
    <submittedName>
        <fullName evidence="1">Uncharacterized protein</fullName>
    </submittedName>
</protein>
<organism evidence="1 2">
    <name type="scientific">Caerostris darwini</name>
    <dbReference type="NCBI Taxonomy" id="1538125"/>
    <lineage>
        <taxon>Eukaryota</taxon>
        <taxon>Metazoa</taxon>
        <taxon>Ecdysozoa</taxon>
        <taxon>Arthropoda</taxon>
        <taxon>Chelicerata</taxon>
        <taxon>Arachnida</taxon>
        <taxon>Araneae</taxon>
        <taxon>Araneomorphae</taxon>
        <taxon>Entelegynae</taxon>
        <taxon>Araneoidea</taxon>
        <taxon>Araneidae</taxon>
        <taxon>Caerostris</taxon>
    </lineage>
</organism>
<comment type="caution">
    <text evidence="1">The sequence shown here is derived from an EMBL/GenBank/DDBJ whole genome shotgun (WGS) entry which is preliminary data.</text>
</comment>
<dbReference type="AlphaFoldDB" id="A0AAV4Q7P6"/>
<proteinExistence type="predicted"/>
<name>A0AAV4Q7P6_9ARAC</name>
<sequence length="94" mass="10918">MSVQHFLKNYFLGQDISLNVSQRVSLPLQDYYPKYAFLKCPELSESETNILRFPDSVCRVEPESDKMTALWNDESRKASFATLYTISSSIQTIW</sequence>